<feature type="repeat" description="TPR" evidence="3">
    <location>
        <begin position="471"/>
        <end position="504"/>
    </location>
</feature>
<feature type="transmembrane region" description="Helical" evidence="4">
    <location>
        <begin position="20"/>
        <end position="41"/>
    </location>
</feature>
<dbReference type="EMBL" id="BAOS01000013">
    <property type="protein sequence ID" value="GAX60606.1"/>
    <property type="molecule type" value="Genomic_DNA"/>
</dbReference>
<dbReference type="InterPro" id="IPR051012">
    <property type="entry name" value="CellSynth/LPSAsmb/PSIAsmb"/>
</dbReference>
<dbReference type="GO" id="GO:0032991">
    <property type="term" value="C:protein-containing complex"/>
    <property type="evidence" value="ECO:0007669"/>
    <property type="project" value="UniProtKB-ARBA"/>
</dbReference>
<feature type="repeat" description="TPR" evidence="3">
    <location>
        <begin position="1432"/>
        <end position="1465"/>
    </location>
</feature>
<feature type="repeat" description="TPR" evidence="3">
    <location>
        <begin position="1264"/>
        <end position="1297"/>
    </location>
</feature>
<evidence type="ECO:0000313" key="6">
    <source>
        <dbReference type="Proteomes" id="UP000218542"/>
    </source>
</evidence>
<dbReference type="PROSITE" id="PS50293">
    <property type="entry name" value="TPR_REGION"/>
    <property type="match status" value="4"/>
</dbReference>
<evidence type="ECO:0000256" key="3">
    <source>
        <dbReference type="PROSITE-ProRule" id="PRU00339"/>
    </source>
</evidence>
<dbReference type="InterPro" id="IPR013105">
    <property type="entry name" value="TPR_2"/>
</dbReference>
<dbReference type="GO" id="GO:0016192">
    <property type="term" value="P:vesicle-mediated transport"/>
    <property type="evidence" value="ECO:0007669"/>
    <property type="project" value="UniProtKB-ARBA"/>
</dbReference>
<feature type="repeat" description="TPR" evidence="3">
    <location>
        <begin position="827"/>
        <end position="860"/>
    </location>
</feature>
<feature type="repeat" description="TPR" evidence="3">
    <location>
        <begin position="505"/>
        <end position="538"/>
    </location>
</feature>
<reference evidence="5 6" key="1">
    <citation type="journal article" date="2017" name="Environ. Microbiol. Rep.">
        <title>Genetic diversity of marine anaerobic ammonium-oxidizing bacteria as revealed by genomic and proteomic analyses of 'Candidatus Scalindua japonica'.</title>
        <authorList>
            <person name="Oshiki M."/>
            <person name="Mizuto K."/>
            <person name="Kimura Z."/>
            <person name="Kindaichi T."/>
            <person name="Satoh H."/>
            <person name="Okabe S."/>
        </authorList>
    </citation>
    <scope>NUCLEOTIDE SEQUENCE [LARGE SCALE GENOMIC DNA]</scope>
    <source>
        <strain evidence="6">husup-a2</strain>
    </source>
</reference>
<protein>
    <submittedName>
        <fullName evidence="5">Uncharacterized protein</fullName>
    </submittedName>
</protein>
<feature type="repeat" description="TPR" evidence="3">
    <location>
        <begin position="1330"/>
        <end position="1363"/>
    </location>
</feature>
<feature type="repeat" description="TPR" evidence="3">
    <location>
        <begin position="895"/>
        <end position="928"/>
    </location>
</feature>
<keyword evidence="4" id="KW-0472">Membrane</keyword>
<dbReference type="Proteomes" id="UP000218542">
    <property type="component" value="Unassembled WGS sequence"/>
</dbReference>
<keyword evidence="4" id="KW-1133">Transmembrane helix</keyword>
<feature type="repeat" description="TPR" evidence="3">
    <location>
        <begin position="1791"/>
        <end position="1824"/>
    </location>
</feature>
<keyword evidence="4" id="KW-0812">Transmembrane</keyword>
<dbReference type="Pfam" id="PF12895">
    <property type="entry name" value="ANAPC3"/>
    <property type="match status" value="1"/>
</dbReference>
<dbReference type="PROSITE" id="PS50005">
    <property type="entry name" value="TPR"/>
    <property type="match status" value="22"/>
</dbReference>
<dbReference type="Gene3D" id="1.25.40.10">
    <property type="entry name" value="Tetratricopeptide repeat domain"/>
    <property type="match status" value="12"/>
</dbReference>
<keyword evidence="2 3" id="KW-0802">TPR repeat</keyword>
<feature type="repeat" description="TPR" evidence="3">
    <location>
        <begin position="539"/>
        <end position="572"/>
    </location>
</feature>
<sequence length="1986" mass="224957">MTVSQKFKGSKGKRWKFRLIFIAAPILVIICILFTVFYVYIAKDVWKKRGIEQGLIFAQVQRNREALEIFKKELSKTPEDPKIHYYMGVSYANLKEYDKAIAKLEAALKIKPDLSDAHIKLAMISLTKALELRMHGKAEPLVLEKLLEAEGICRAEIERNPNNKNAHTCLGAIHTAQGLLEDAIIDYENALKLDSKLLSARMAIARLYAQRNKIVLAEEHCNVVLTEIDHDNYEARMLLSLIYEQQGEFQKAVECLKNILKEKPEDLAVHIQLGLFYLKMSKYDEASKVVELVHKINPVILPPLIDYIEGCVLFQRKDYENAIVLLKKVTEKISDYVQSHYVLAIALAEKGKIEEAKAEFRTTIDLAPGFITAQIRLIRLLEKDGDYNEMVRLSKDVLTIEPENLDAMQILGNAYIKLRDFTSAEIVFQEITELKPSMGDINMARLSLARGQLGKCVRQCEQIIKSNPEEAGAYGILGLAYLKQGNFNKAIEQFVKAIEKKQRIVDTHLNLTLAYVLTGRNKEAINTLENFLSFDPNNLQANTILANLYEKGGNIDKAINILVNLITIDPEYLPGYKLTSLYLLQDRVDDAIDICNRALKLAPEDTKFYINLAVAHQQKGDPSASISSCRKAGTLKPGIPSINILMTNLHTANGDFDKAADCFLKGNELFQRKDYTNAVTLLREMINRLPGSAQAHYILALALMESGSIKEAMTEFKTTLELSPGFIPAQIGLGRLYFRSGRYYETIKLGKDIIDFEFVNLDARILIGKSYMKLQDFQNAELIFKEIIKLNPLIGKINMAHLSLVRGQISKCIRQCEQIIETDPEESKVRDILGLAYVKQGDFDKGIEQFAKAIRRIERKADTHLNLAKAYVVTGKSIEAQKTLNDLLSYNTKNLQANTILADQFLNEGDFDKAANLLEKVLEIDPGYLPGYKLACLRLWQGRTDEAIDLCNRALKLAPEDAMLHVNLAIAYQQKEKYPESISSFKKAGGFRTPKRFSDILISNTYISNGDFYKARKHVESSLMFNDKEKKKYLEFVDLCKSHKKYARQVTLSLNKALAAKQMGIFNLASSEREKSSKILQQGLIPEIFFENKQDEAISIYQNLTGSDSESVSIRLAIANQLLKKGTVNEAVKITEEVMELYPENFSSYNLLRELFIRDTEDTRHDDSAMDLLKMPQLNNDSIEGYHDMVRLKFMGEQVESISMFNDEEKKEYLELIKLCKNNEKNGKQVMLSINKYIVAIQNGYFDLAISECKKAVNVLPENLIPKILLANTYLSTNKKEEAIKVYNEIIEYKPEYVSQDMGKAFIVAQKEGDAISTYQNLVDLDDNSVSTRLILAEMLFKKNSVEEAVKLVSEAIQLSPENLAAHNLLGELNLKSTRYDNAEMVFSKMLQLNGNIFEGHYNMARLKFIQNEFDECIRYCKRGLEIKPEEIHTLNILGDAYLKKNMLNNAVLVFNKILDIDSNFVPALLNIANIRLQLNQPAIAVHHYKSVQKIDPQNIAAHSGLGNAYALMGKHTDAITEFETLKKAEPENVYTYFPMVRSYLALDEDKKAHELLKKVLELDPENQNARSLIAKIYAKNDKLSKAIEQLNHILHDNPKSAEAYGLGIFYFDKGEYDNAISIYKQGIENFPNNVMLLCNLSVTYLMNGDYKRAKDTCSRTINIQPEGIIPNLCMVNIFLSKGELEGALSHLSNEALSLNNMQKDSLLGLINYCRKNKLASKIGYHLGKSIAYANSQWLERVLREHDEISKIAIPDPSLYQAQADILIRSGGNDEAIETYKRALEMTPESPYVYYQLADIYKRNARYDDAETFYKKVIAIDPDNAITHMNLGIVLRSKGLIDEAIEEYEQAIESEPSTIIAINNLAYLYATKIQGKTDYALKLAQDARALDPNNADVLDTYGWICYLNGKFEESISKLKAAAMIAPQNPIIRYHLGAAYYKKDLKLLALKELEYALKLSSTFPGAKETGQLIEKISFYTESNVLGL</sequence>
<feature type="repeat" description="TPR" evidence="3">
    <location>
        <begin position="1534"/>
        <end position="1567"/>
    </location>
</feature>
<feature type="repeat" description="TPR" evidence="3">
    <location>
        <begin position="693"/>
        <end position="726"/>
    </location>
</feature>
<dbReference type="RefSeq" id="WP_096894003.1">
    <property type="nucleotide sequence ID" value="NZ_BAOS01000013.1"/>
</dbReference>
<accession>A0A286TXK5</accession>
<dbReference type="GO" id="GO:0012505">
    <property type="term" value="C:endomembrane system"/>
    <property type="evidence" value="ECO:0007669"/>
    <property type="project" value="UniProtKB-ARBA"/>
</dbReference>
<feature type="repeat" description="TPR" evidence="3">
    <location>
        <begin position="81"/>
        <end position="114"/>
    </location>
</feature>
<evidence type="ECO:0000256" key="2">
    <source>
        <dbReference type="ARBA" id="ARBA00022803"/>
    </source>
</evidence>
<dbReference type="InterPro" id="IPR011990">
    <property type="entry name" value="TPR-like_helical_dom_sf"/>
</dbReference>
<evidence type="ECO:0000313" key="5">
    <source>
        <dbReference type="EMBL" id="GAX60606.1"/>
    </source>
</evidence>
<dbReference type="Pfam" id="PF13181">
    <property type="entry name" value="TPR_8"/>
    <property type="match status" value="6"/>
</dbReference>
<comment type="caution">
    <text evidence="5">The sequence shown here is derived from an EMBL/GenBank/DDBJ whole genome shotgun (WGS) entry which is preliminary data.</text>
</comment>
<dbReference type="Pfam" id="PF07719">
    <property type="entry name" value="TPR_2"/>
    <property type="match status" value="1"/>
</dbReference>
<dbReference type="Pfam" id="PF09295">
    <property type="entry name" value="ChAPs"/>
    <property type="match status" value="1"/>
</dbReference>
<dbReference type="Pfam" id="PF13432">
    <property type="entry name" value="TPR_16"/>
    <property type="match status" value="3"/>
</dbReference>
<feature type="repeat" description="TPR" evidence="3">
    <location>
        <begin position="1500"/>
        <end position="1533"/>
    </location>
</feature>
<feature type="repeat" description="TPR" evidence="3">
    <location>
        <begin position="1635"/>
        <end position="1668"/>
    </location>
</feature>
<feature type="repeat" description="TPR" evidence="3">
    <location>
        <begin position="1757"/>
        <end position="1790"/>
    </location>
</feature>
<feature type="repeat" description="TPR" evidence="3">
    <location>
        <begin position="1601"/>
        <end position="1634"/>
    </location>
</feature>
<dbReference type="Pfam" id="PF13414">
    <property type="entry name" value="TPR_11"/>
    <property type="match status" value="1"/>
</dbReference>
<evidence type="ECO:0000256" key="4">
    <source>
        <dbReference type="SAM" id="Phobius"/>
    </source>
</evidence>
<evidence type="ECO:0000256" key="1">
    <source>
        <dbReference type="ARBA" id="ARBA00022737"/>
    </source>
</evidence>
<dbReference type="PANTHER" id="PTHR45586:SF1">
    <property type="entry name" value="LIPOPOLYSACCHARIDE ASSEMBLY PROTEIN B"/>
    <property type="match status" value="1"/>
</dbReference>
<organism evidence="5 6">
    <name type="scientific">Candidatus Scalindua japonica</name>
    <dbReference type="NCBI Taxonomy" id="1284222"/>
    <lineage>
        <taxon>Bacteria</taxon>
        <taxon>Pseudomonadati</taxon>
        <taxon>Planctomycetota</taxon>
        <taxon>Candidatus Brocadiia</taxon>
        <taxon>Candidatus Brocadiales</taxon>
        <taxon>Candidatus Scalinduaceae</taxon>
        <taxon>Candidatus Scalindua</taxon>
    </lineage>
</organism>
<dbReference type="InterPro" id="IPR019734">
    <property type="entry name" value="TPR_rpt"/>
</dbReference>
<feature type="repeat" description="TPR" evidence="3">
    <location>
        <begin position="164"/>
        <end position="197"/>
    </location>
</feature>
<keyword evidence="6" id="KW-1185">Reference proteome</keyword>
<feature type="repeat" description="TPR" evidence="3">
    <location>
        <begin position="1825"/>
        <end position="1858"/>
    </location>
</feature>
<keyword evidence="1" id="KW-0677">Repeat</keyword>
<feature type="repeat" description="TPR" evidence="3">
    <location>
        <begin position="267"/>
        <end position="300"/>
    </location>
</feature>
<feature type="repeat" description="TPR" evidence="3">
    <location>
        <begin position="761"/>
        <end position="794"/>
    </location>
</feature>
<feature type="repeat" description="TPR" evidence="3">
    <location>
        <begin position="405"/>
        <end position="438"/>
    </location>
</feature>
<dbReference type="Pfam" id="PF13431">
    <property type="entry name" value="TPR_17"/>
    <property type="match status" value="1"/>
</dbReference>
<dbReference type="InterPro" id="IPR015374">
    <property type="entry name" value="ChAPs"/>
</dbReference>
<dbReference type="OrthoDB" id="9766710at2"/>
<gene>
    <name evidence="5" type="ORF">SCALIN_C13_0119</name>
</gene>
<dbReference type="GO" id="GO:0005737">
    <property type="term" value="C:cytoplasm"/>
    <property type="evidence" value="ECO:0007669"/>
    <property type="project" value="UniProtKB-ARBA"/>
</dbReference>
<dbReference type="SUPFAM" id="SSF48452">
    <property type="entry name" value="TPR-like"/>
    <property type="match status" value="10"/>
</dbReference>
<dbReference type="SMART" id="SM00028">
    <property type="entry name" value="TPR"/>
    <property type="match status" value="39"/>
</dbReference>
<dbReference type="Pfam" id="PF14559">
    <property type="entry name" value="TPR_19"/>
    <property type="match status" value="3"/>
</dbReference>
<proteinExistence type="predicted"/>
<name>A0A286TXK5_9BACT</name>
<dbReference type="PANTHER" id="PTHR45586">
    <property type="entry name" value="TPR REPEAT-CONTAINING PROTEIN PA4667"/>
    <property type="match status" value="1"/>
</dbReference>
<feature type="repeat" description="TPR" evidence="3">
    <location>
        <begin position="233"/>
        <end position="266"/>
    </location>
</feature>